<gene>
    <name evidence="8" type="ORF">PPROV_000515000</name>
</gene>
<evidence type="ECO:0000313" key="9">
    <source>
        <dbReference type="Proteomes" id="UP000660262"/>
    </source>
</evidence>
<sequence length="252" mass="27346">MSSVGAGYDLSSTTFSPDGRVFQVEYAQKAVDNSGTVLGLRVRDGVVLAIEKPVISKLAVPGANRRILSADRSVGMAGAGLAADCRMVVNRARGECQNYKHFYGSAMPTEVLAERIASYVHLFTLYWSVRPCGASTLVAGCDQSGGERTPQLYLVEPNGVVQRFYGTALGKARQSAKSEIEKLDLSSMSAKEAVKAAAKIIYQVHDESKDKQFELEMTWIAPETDYEHRRVPADMLAEAEAEAKAAIEAMDE</sequence>
<keyword evidence="3 5" id="KW-0647">Proteasome</keyword>
<dbReference type="InterPro" id="IPR001353">
    <property type="entry name" value="Proteasome_sua/b"/>
</dbReference>
<reference evidence="8" key="1">
    <citation type="submission" date="2020-10" db="EMBL/GenBank/DDBJ databases">
        <title>Unveiling of a novel bifunctional photoreceptor, Dualchrome1, isolated from a cosmopolitan green alga.</title>
        <authorList>
            <person name="Suzuki S."/>
            <person name="Kawachi M."/>
        </authorList>
    </citation>
    <scope>NUCLEOTIDE SEQUENCE</scope>
    <source>
        <strain evidence="8">NIES 2893</strain>
    </source>
</reference>
<dbReference type="PANTHER" id="PTHR11599">
    <property type="entry name" value="PROTEASOME SUBUNIT ALPHA/BETA"/>
    <property type="match status" value="1"/>
</dbReference>
<dbReference type="OrthoDB" id="431557at2759"/>
<evidence type="ECO:0000256" key="1">
    <source>
        <dbReference type="ARBA" id="ARBA00002000"/>
    </source>
</evidence>
<evidence type="ECO:0000313" key="8">
    <source>
        <dbReference type="EMBL" id="GHP06405.1"/>
    </source>
</evidence>
<evidence type="ECO:0000256" key="5">
    <source>
        <dbReference type="PROSITE-ProRule" id="PRU00808"/>
    </source>
</evidence>
<dbReference type="GO" id="GO:0005737">
    <property type="term" value="C:cytoplasm"/>
    <property type="evidence" value="ECO:0007669"/>
    <property type="project" value="UniProtKB-SubCell"/>
</dbReference>
<dbReference type="PROSITE" id="PS51475">
    <property type="entry name" value="PROTEASOME_ALPHA_2"/>
    <property type="match status" value="1"/>
</dbReference>
<dbReference type="FunFam" id="3.60.20.10:FF:000007">
    <property type="entry name" value="Proteasome subunit alpha type"/>
    <property type="match status" value="1"/>
</dbReference>
<dbReference type="InterPro" id="IPR000426">
    <property type="entry name" value="Proteasome_asu_N"/>
</dbReference>
<feature type="domain" description="Proteasome alpha-type subunits" evidence="7">
    <location>
        <begin position="8"/>
        <end position="30"/>
    </location>
</feature>
<dbReference type="InterPro" id="IPR050115">
    <property type="entry name" value="Proteasome_alpha"/>
</dbReference>
<evidence type="ECO:0000256" key="4">
    <source>
        <dbReference type="ARBA" id="ARBA00023242"/>
    </source>
</evidence>
<keyword evidence="4 6" id="KW-0539">Nucleus</keyword>
<evidence type="ECO:0000259" key="7">
    <source>
        <dbReference type="PROSITE" id="PS00388"/>
    </source>
</evidence>
<dbReference type="SUPFAM" id="SSF56235">
    <property type="entry name" value="N-terminal nucleophile aminohydrolases (Ntn hydrolases)"/>
    <property type="match status" value="1"/>
</dbReference>
<organism evidence="8 9">
    <name type="scientific">Pycnococcus provasolii</name>
    <dbReference type="NCBI Taxonomy" id="41880"/>
    <lineage>
        <taxon>Eukaryota</taxon>
        <taxon>Viridiplantae</taxon>
        <taxon>Chlorophyta</taxon>
        <taxon>Pseudoscourfieldiophyceae</taxon>
        <taxon>Pseudoscourfieldiales</taxon>
        <taxon>Pycnococcaceae</taxon>
        <taxon>Pycnococcus</taxon>
    </lineage>
</organism>
<dbReference type="InterPro" id="IPR023332">
    <property type="entry name" value="Proteasome_alpha-type"/>
</dbReference>
<name>A0A830HHW6_9CHLO</name>
<dbReference type="InterPro" id="IPR029055">
    <property type="entry name" value="Ntn_hydrolases_N"/>
</dbReference>
<dbReference type="GO" id="GO:0006511">
    <property type="term" value="P:ubiquitin-dependent protein catabolic process"/>
    <property type="evidence" value="ECO:0007669"/>
    <property type="project" value="InterPro"/>
</dbReference>
<comment type="subunit">
    <text evidence="6">The 20S proteasome core is composed of 28 subunits that are arranged in four stacked rings, resulting in a barrel-shaped structure. The two end rings are each formed by seven alpha subunits, and the two central rings are each formed by seven beta subunits.</text>
</comment>
<protein>
    <recommendedName>
        <fullName evidence="6">Proteasome subunit alpha type</fullName>
    </recommendedName>
</protein>
<comment type="caution">
    <text evidence="8">The sequence shown here is derived from an EMBL/GenBank/DDBJ whole genome shotgun (WGS) entry which is preliminary data.</text>
</comment>
<comment type="subcellular location">
    <subcellularLocation>
        <location evidence="6">Cytoplasm</location>
    </subcellularLocation>
    <subcellularLocation>
        <location evidence="6">Nucleus</location>
    </subcellularLocation>
</comment>
<comment type="function">
    <text evidence="1">The proteasome is a multicatalytic proteinase complex which is characterized by its ability to cleave peptides with Arg, Phe, Tyr, Leu, and Glu adjacent to the leaving group at neutral or slightly basic pH. The proteasome has an ATP-dependent proteolytic activity.</text>
</comment>
<keyword evidence="2 6" id="KW-0963">Cytoplasm</keyword>
<keyword evidence="9" id="KW-1185">Reference proteome</keyword>
<dbReference type="CDD" id="cd03751">
    <property type="entry name" value="proteasome_alpha_type_3"/>
    <property type="match status" value="1"/>
</dbReference>
<evidence type="ECO:0000256" key="3">
    <source>
        <dbReference type="ARBA" id="ARBA00022942"/>
    </source>
</evidence>
<accession>A0A830HHW6</accession>
<dbReference type="Pfam" id="PF10584">
    <property type="entry name" value="Proteasome_A_N"/>
    <property type="match status" value="1"/>
</dbReference>
<dbReference type="Proteomes" id="UP000660262">
    <property type="component" value="Unassembled WGS sequence"/>
</dbReference>
<evidence type="ECO:0000256" key="6">
    <source>
        <dbReference type="RuleBase" id="RU000551"/>
    </source>
</evidence>
<dbReference type="GO" id="GO:0005634">
    <property type="term" value="C:nucleus"/>
    <property type="evidence" value="ECO:0007669"/>
    <property type="project" value="UniProtKB-SubCell"/>
</dbReference>
<dbReference type="Gene3D" id="3.60.20.10">
    <property type="entry name" value="Glutamine Phosphoribosylpyrophosphate, subunit 1, domain 1"/>
    <property type="match status" value="1"/>
</dbReference>
<dbReference type="AlphaFoldDB" id="A0A830HHW6"/>
<dbReference type="EMBL" id="BNJQ01000013">
    <property type="protein sequence ID" value="GHP06405.1"/>
    <property type="molecule type" value="Genomic_DNA"/>
</dbReference>
<evidence type="ECO:0000256" key="2">
    <source>
        <dbReference type="ARBA" id="ARBA00022490"/>
    </source>
</evidence>
<dbReference type="Pfam" id="PF00227">
    <property type="entry name" value="Proteasome"/>
    <property type="match status" value="1"/>
</dbReference>
<comment type="similarity">
    <text evidence="5 6">Belongs to the peptidase T1A family.</text>
</comment>
<dbReference type="PROSITE" id="PS00388">
    <property type="entry name" value="PROTEASOME_ALPHA_1"/>
    <property type="match status" value="1"/>
</dbReference>
<dbReference type="GO" id="GO:0019773">
    <property type="term" value="C:proteasome core complex, alpha-subunit complex"/>
    <property type="evidence" value="ECO:0007669"/>
    <property type="project" value="UniProtKB-UniRule"/>
</dbReference>
<proteinExistence type="inferred from homology"/>
<dbReference type="SMART" id="SM00948">
    <property type="entry name" value="Proteasome_A_N"/>
    <property type="match status" value="1"/>
</dbReference>